<feature type="transmembrane region" description="Helical" evidence="6">
    <location>
        <begin position="318"/>
        <end position="335"/>
    </location>
</feature>
<organism evidence="7">
    <name type="scientific">Culex tarsalis</name>
    <name type="common">Encephalitis mosquito</name>
    <dbReference type="NCBI Taxonomy" id="7177"/>
    <lineage>
        <taxon>Eukaryota</taxon>
        <taxon>Metazoa</taxon>
        <taxon>Ecdysozoa</taxon>
        <taxon>Arthropoda</taxon>
        <taxon>Hexapoda</taxon>
        <taxon>Insecta</taxon>
        <taxon>Pterygota</taxon>
        <taxon>Neoptera</taxon>
        <taxon>Endopterygota</taxon>
        <taxon>Diptera</taxon>
        <taxon>Nematocera</taxon>
        <taxon>Culicoidea</taxon>
        <taxon>Culicidae</taxon>
        <taxon>Culicinae</taxon>
        <taxon>Culicini</taxon>
        <taxon>Culex</taxon>
        <taxon>Culex</taxon>
    </lineage>
</organism>
<evidence type="ECO:0000256" key="2">
    <source>
        <dbReference type="ARBA" id="ARBA00006665"/>
    </source>
</evidence>
<dbReference type="GO" id="GO:0016020">
    <property type="term" value="C:membrane"/>
    <property type="evidence" value="ECO:0007669"/>
    <property type="project" value="UniProtKB-SubCell"/>
</dbReference>
<comment type="similarity">
    <text evidence="2">Belongs to the TDE1 family.</text>
</comment>
<feature type="transmembrane region" description="Helical" evidence="6">
    <location>
        <begin position="6"/>
        <end position="30"/>
    </location>
</feature>
<feature type="transmembrane region" description="Helical" evidence="6">
    <location>
        <begin position="242"/>
        <end position="260"/>
    </location>
</feature>
<comment type="subcellular location">
    <subcellularLocation>
        <location evidence="1">Membrane</location>
        <topology evidence="1">Multi-pass membrane protein</topology>
    </subcellularLocation>
</comment>
<sequence length="453" mass="49283">MGAVLGLVSAANLACCCTGTACSLCCSLCPSSLKSNSTATRFMYALMLLLGAIVGAIMLAPGLQDFLQKVPFCANSTSTAGHLIPNSDTIDCSSAVGYLAVYRICFALCCFFALWAVMMVGVRSSKDPRAALQNGFWGIKFMIVTGIAIGAFFIPETGFGPAWMWVGLIGGFAFILVQLVYIVDFAHQWAEAWVSNYEEEESRGWFAALCCVTGLQYLLSLTGIALLYVYFTQADDCSLNKFFITFNMLICLGVSVLSIWPKVQEFAPKSGLLQSSMVTLYTVYLTWSAVANNPDAECNPGFLAIIGDKQNKVHFDKTSIIGLVIWMLCILYSTLRSANNVSRLADPEKQVLAATLSDDGSASGHAAADGNAVRDNEEDAVAYSWSLFHVVFITATLYVMMTLTNWYQPNSSLDTLNANAASMWVKIVSSWFCVGLYAWTLVAPMVLTDREFN</sequence>
<accession>A0A1Q3G4J3</accession>
<dbReference type="PANTHER" id="PTHR10383">
    <property type="entry name" value="SERINE INCORPORATOR"/>
    <property type="match status" value="1"/>
</dbReference>
<protein>
    <submittedName>
        <fullName evidence="7">Uncharacterized protein</fullName>
    </submittedName>
</protein>
<evidence type="ECO:0000256" key="4">
    <source>
        <dbReference type="ARBA" id="ARBA00022989"/>
    </source>
</evidence>
<feature type="transmembrane region" description="Helical" evidence="6">
    <location>
        <begin position="42"/>
        <end position="60"/>
    </location>
</feature>
<feature type="transmembrane region" description="Helical" evidence="6">
    <location>
        <begin position="427"/>
        <end position="447"/>
    </location>
</feature>
<feature type="transmembrane region" description="Helical" evidence="6">
    <location>
        <begin position="204"/>
        <end position="230"/>
    </location>
</feature>
<dbReference type="AlphaFoldDB" id="A0A1Q3G4J3"/>
<evidence type="ECO:0000256" key="3">
    <source>
        <dbReference type="ARBA" id="ARBA00022692"/>
    </source>
</evidence>
<name>A0A1Q3G4J3_CULTA</name>
<evidence type="ECO:0000313" key="7">
    <source>
        <dbReference type="EMBL" id="JAV34721.1"/>
    </source>
</evidence>
<keyword evidence="3 6" id="KW-0812">Transmembrane</keyword>
<proteinExistence type="inferred from homology"/>
<evidence type="ECO:0000256" key="6">
    <source>
        <dbReference type="SAM" id="Phobius"/>
    </source>
</evidence>
<feature type="transmembrane region" description="Helical" evidence="6">
    <location>
        <begin position="134"/>
        <end position="154"/>
    </location>
</feature>
<feature type="transmembrane region" description="Helical" evidence="6">
    <location>
        <begin position="100"/>
        <end position="122"/>
    </location>
</feature>
<evidence type="ECO:0000256" key="5">
    <source>
        <dbReference type="ARBA" id="ARBA00023136"/>
    </source>
</evidence>
<keyword evidence="5 6" id="KW-0472">Membrane</keyword>
<reference evidence="7" key="1">
    <citation type="submission" date="2017-01" db="EMBL/GenBank/DDBJ databases">
        <title>A deep insight into the sialotranscriptome of adult male and female Cluex tarsalis mosquitoes.</title>
        <authorList>
            <person name="Ribeiro J.M."/>
            <person name="Moreira F."/>
            <person name="Bernard K.A."/>
            <person name="Calvo E."/>
        </authorList>
    </citation>
    <scope>NUCLEOTIDE SEQUENCE</scope>
    <source>
        <strain evidence="7">Kern County</strain>
        <tissue evidence="7">Salivary glands</tissue>
    </source>
</reference>
<dbReference type="EMBL" id="GFDL01000324">
    <property type="protein sequence ID" value="JAV34721.1"/>
    <property type="molecule type" value="Transcribed_RNA"/>
</dbReference>
<keyword evidence="4 6" id="KW-1133">Transmembrane helix</keyword>
<evidence type="ECO:0000256" key="1">
    <source>
        <dbReference type="ARBA" id="ARBA00004141"/>
    </source>
</evidence>
<feature type="transmembrane region" description="Helical" evidence="6">
    <location>
        <begin position="160"/>
        <end position="183"/>
    </location>
</feature>
<dbReference type="PANTHER" id="PTHR10383:SF9">
    <property type="entry name" value="SERINE INCORPORATOR, ISOFORM F"/>
    <property type="match status" value="1"/>
</dbReference>
<dbReference type="InterPro" id="IPR005016">
    <property type="entry name" value="TDE1/TMS"/>
</dbReference>
<feature type="transmembrane region" description="Helical" evidence="6">
    <location>
        <begin position="387"/>
        <end position="407"/>
    </location>
</feature>
<feature type="transmembrane region" description="Helical" evidence="6">
    <location>
        <begin position="272"/>
        <end position="290"/>
    </location>
</feature>
<dbReference type="Pfam" id="PF03348">
    <property type="entry name" value="Serinc"/>
    <property type="match status" value="1"/>
</dbReference>